<dbReference type="NCBIfam" id="TIGR00229">
    <property type="entry name" value="sensory_box"/>
    <property type="match status" value="1"/>
</dbReference>
<proteinExistence type="predicted"/>
<evidence type="ECO:0000256" key="11">
    <source>
        <dbReference type="ARBA" id="ARBA00022741"/>
    </source>
</evidence>
<feature type="domain" description="PAS" evidence="18">
    <location>
        <begin position="372"/>
        <end position="442"/>
    </location>
</feature>
<dbReference type="CDD" id="cd00130">
    <property type="entry name" value="PAS"/>
    <property type="match status" value="1"/>
</dbReference>
<evidence type="ECO:0000256" key="2">
    <source>
        <dbReference type="ARBA" id="ARBA00004651"/>
    </source>
</evidence>
<comment type="catalytic activity">
    <reaction evidence="1">
        <text>ATP + protein L-histidine = ADP + protein N-phospho-L-histidine.</text>
        <dbReference type="EC" id="2.7.13.3"/>
    </reaction>
</comment>
<evidence type="ECO:0000313" key="20">
    <source>
        <dbReference type="EMBL" id="MCI0755101.1"/>
    </source>
</evidence>
<dbReference type="PANTHER" id="PTHR41523">
    <property type="entry name" value="TWO-COMPONENT SYSTEM SENSOR PROTEIN"/>
    <property type="match status" value="1"/>
</dbReference>
<evidence type="ECO:0000259" key="18">
    <source>
        <dbReference type="PROSITE" id="PS50112"/>
    </source>
</evidence>
<name>A0ABS9W740_9PROT</name>
<dbReference type="InterPro" id="IPR013767">
    <property type="entry name" value="PAS_fold"/>
</dbReference>
<dbReference type="InterPro" id="IPR000700">
    <property type="entry name" value="PAS-assoc_C"/>
</dbReference>
<gene>
    <name evidence="20" type="ORF">MON41_15375</name>
</gene>
<feature type="domain" description="PAC" evidence="19">
    <location>
        <begin position="449"/>
        <end position="500"/>
    </location>
</feature>
<protein>
    <recommendedName>
        <fullName evidence="3">histidine kinase</fullName>
        <ecNumber evidence="3">2.7.13.3</ecNumber>
    </recommendedName>
</protein>
<reference evidence="20 21" key="1">
    <citation type="submission" date="2022-03" db="EMBL/GenBank/DDBJ databases">
        <title>Complete genome analysis of Roseomonas KG 17.1 : a prolific producer of plant growth promoters.</title>
        <authorList>
            <person name="Saadouli I."/>
            <person name="Najjari A."/>
            <person name="Mosbah A."/>
            <person name="Ouzari H.I."/>
        </authorList>
    </citation>
    <scope>NUCLEOTIDE SEQUENCE [LARGE SCALE GENOMIC DNA]</scope>
    <source>
        <strain evidence="20 21">KG17-1</strain>
    </source>
</reference>
<keyword evidence="8" id="KW-0808">Transferase</keyword>
<dbReference type="InterPro" id="IPR036890">
    <property type="entry name" value="HATPase_C_sf"/>
</dbReference>
<dbReference type="Proteomes" id="UP001201985">
    <property type="component" value="Unassembled WGS sequence"/>
</dbReference>
<evidence type="ECO:0000256" key="13">
    <source>
        <dbReference type="ARBA" id="ARBA00022840"/>
    </source>
</evidence>
<evidence type="ECO:0000256" key="16">
    <source>
        <dbReference type="ARBA" id="ARBA00023136"/>
    </source>
</evidence>
<keyword evidence="21" id="KW-1185">Reference proteome</keyword>
<dbReference type="PROSITE" id="PS50113">
    <property type="entry name" value="PAC"/>
    <property type="match status" value="1"/>
</dbReference>
<dbReference type="Pfam" id="PF00989">
    <property type="entry name" value="PAS"/>
    <property type="match status" value="1"/>
</dbReference>
<evidence type="ECO:0000256" key="9">
    <source>
        <dbReference type="ARBA" id="ARBA00022692"/>
    </source>
</evidence>
<organism evidence="20 21">
    <name type="scientific">Teichococcus vastitatis</name>
    <dbReference type="NCBI Taxonomy" id="2307076"/>
    <lineage>
        <taxon>Bacteria</taxon>
        <taxon>Pseudomonadati</taxon>
        <taxon>Pseudomonadota</taxon>
        <taxon>Alphaproteobacteria</taxon>
        <taxon>Acetobacterales</taxon>
        <taxon>Roseomonadaceae</taxon>
        <taxon>Roseomonas</taxon>
    </lineage>
</organism>
<comment type="caution">
    <text evidence="20">The sequence shown here is derived from an EMBL/GenBank/DDBJ whole genome shotgun (WGS) entry which is preliminary data.</text>
</comment>
<evidence type="ECO:0000256" key="17">
    <source>
        <dbReference type="SAM" id="Phobius"/>
    </source>
</evidence>
<evidence type="ECO:0000256" key="4">
    <source>
        <dbReference type="ARBA" id="ARBA00022475"/>
    </source>
</evidence>
<dbReference type="CDD" id="cd18774">
    <property type="entry name" value="PDC2_HK_sensor"/>
    <property type="match status" value="1"/>
</dbReference>
<comment type="subcellular location">
    <subcellularLocation>
        <location evidence="2">Cell membrane</location>
        <topology evidence="2">Multi-pass membrane protein</topology>
    </subcellularLocation>
</comment>
<keyword evidence="12" id="KW-0418">Kinase</keyword>
<dbReference type="Gene3D" id="6.10.340.10">
    <property type="match status" value="1"/>
</dbReference>
<evidence type="ECO:0000256" key="10">
    <source>
        <dbReference type="ARBA" id="ARBA00022737"/>
    </source>
</evidence>
<dbReference type="InterPro" id="IPR011102">
    <property type="entry name" value="Sig_transdc_His_kinase_HWE"/>
</dbReference>
<keyword evidence="11" id="KW-0547">Nucleotide-binding</keyword>
<sequence length="713" mass="75922">MAKRRAWLPGDMTFGMRSHLLGLVVVAFLPALAVGGMASWQAVTRHLEGFHDQLRDTARALSTAADREFEARIAALTTLAESPLLDAPLTDLSALHTHARRAAAALGAPIVIIGRNNQQLLNTSLPPGVPLPRTGAEDANLEVLRTGRPVISNLINAASDQEPVIAVLVPIRRDGQILATLSSRVTPERLQILLEAQDFYDGRFASLVDGDGRLIARSSQTVTPGRAAAPWYVAGVASNAPGLLSGKTADGQDVVAAFSFLSSGSGWTVAVAAPASLYSASWNAPLMAIVLGGGAALAIASLLAAALAQRIVRPLQVLTDEADAVAEGRQQALGDAGEGRPPATVTEFKALRDAITRAAQVLAGRNSALTASEARLRAIVDTAVDAIVVIDEAGIMHSFNGAAEAIFRYPADEVIGRNVSVIMSSGDAARHDAQLARYLAAGERRIIGSGREVEGRRRDGSTVPLDLAIAEWRDGEGQRFFTGIMRDISTKKAEDERRLLLAREVDHRAKNLLAVVQSVIRLTPRESADAFARSVEARVMALARVQSLLADENWAGAELHAVVERELAPYRLGSSGSAVQITVEGPPVTLAAETVQPIAMILHELIANAAKHGALKELGGQVDVRWQLLRAADAPGNTMLFMEWTEQGGHLRDVAPRRKGFGTRMITATAQRQLGGTVTQRWETGRMRCELMLPLWRTSRGSKLPFGAGSSVA</sequence>
<dbReference type="SMART" id="SM00911">
    <property type="entry name" value="HWE_HK"/>
    <property type="match status" value="1"/>
</dbReference>
<dbReference type="InterPro" id="IPR000014">
    <property type="entry name" value="PAS"/>
</dbReference>
<dbReference type="RefSeq" id="WP_120009426.1">
    <property type="nucleotide sequence ID" value="NZ_JALBUU010000028.1"/>
</dbReference>
<evidence type="ECO:0000313" key="21">
    <source>
        <dbReference type="Proteomes" id="UP001201985"/>
    </source>
</evidence>
<keyword evidence="14 17" id="KW-1133">Transmembrane helix</keyword>
<evidence type="ECO:0000256" key="14">
    <source>
        <dbReference type="ARBA" id="ARBA00022989"/>
    </source>
</evidence>
<evidence type="ECO:0000256" key="7">
    <source>
        <dbReference type="ARBA" id="ARBA00022643"/>
    </source>
</evidence>
<evidence type="ECO:0000256" key="12">
    <source>
        <dbReference type="ARBA" id="ARBA00022777"/>
    </source>
</evidence>
<keyword evidence="16 17" id="KW-0472">Membrane</keyword>
<evidence type="ECO:0000259" key="19">
    <source>
        <dbReference type="PROSITE" id="PS50113"/>
    </source>
</evidence>
<accession>A0ABS9W740</accession>
<dbReference type="EC" id="2.7.13.3" evidence="3"/>
<keyword evidence="6" id="KW-0285">Flavoprotein</keyword>
<evidence type="ECO:0000256" key="6">
    <source>
        <dbReference type="ARBA" id="ARBA00022630"/>
    </source>
</evidence>
<dbReference type="EMBL" id="JALBUU010000028">
    <property type="protein sequence ID" value="MCI0755101.1"/>
    <property type="molecule type" value="Genomic_DNA"/>
</dbReference>
<dbReference type="SUPFAM" id="SSF55785">
    <property type="entry name" value="PYP-like sensor domain (PAS domain)"/>
    <property type="match status" value="1"/>
</dbReference>
<keyword evidence="13" id="KW-0067">ATP-binding</keyword>
<dbReference type="Gene3D" id="3.30.565.10">
    <property type="entry name" value="Histidine kinase-like ATPase, C-terminal domain"/>
    <property type="match status" value="1"/>
</dbReference>
<keyword evidence="4" id="KW-1003">Cell membrane</keyword>
<keyword evidence="9 17" id="KW-0812">Transmembrane</keyword>
<dbReference type="PROSITE" id="PS50112">
    <property type="entry name" value="PAS"/>
    <property type="match status" value="1"/>
</dbReference>
<dbReference type="PANTHER" id="PTHR41523:SF8">
    <property type="entry name" value="ETHYLENE RESPONSE SENSOR PROTEIN"/>
    <property type="match status" value="1"/>
</dbReference>
<dbReference type="Pfam" id="PF07536">
    <property type="entry name" value="HWE_HK"/>
    <property type="match status" value="1"/>
</dbReference>
<dbReference type="InterPro" id="IPR035965">
    <property type="entry name" value="PAS-like_dom_sf"/>
</dbReference>
<dbReference type="InterPro" id="IPR033479">
    <property type="entry name" value="dCache_1"/>
</dbReference>
<keyword evidence="15" id="KW-0843">Virulence</keyword>
<evidence type="ECO:0000256" key="5">
    <source>
        <dbReference type="ARBA" id="ARBA00022553"/>
    </source>
</evidence>
<dbReference type="Pfam" id="PF02743">
    <property type="entry name" value="dCache_1"/>
    <property type="match status" value="1"/>
</dbReference>
<keyword evidence="10" id="KW-0677">Repeat</keyword>
<evidence type="ECO:0000256" key="3">
    <source>
        <dbReference type="ARBA" id="ARBA00012438"/>
    </source>
</evidence>
<evidence type="ECO:0000256" key="8">
    <source>
        <dbReference type="ARBA" id="ARBA00022679"/>
    </source>
</evidence>
<dbReference type="SMART" id="SM00091">
    <property type="entry name" value="PAS"/>
    <property type="match status" value="1"/>
</dbReference>
<evidence type="ECO:0000256" key="1">
    <source>
        <dbReference type="ARBA" id="ARBA00000085"/>
    </source>
</evidence>
<keyword evidence="7" id="KW-0288">FMN</keyword>
<evidence type="ECO:0000256" key="15">
    <source>
        <dbReference type="ARBA" id="ARBA00023026"/>
    </source>
</evidence>
<keyword evidence="5" id="KW-0597">Phosphoprotein</keyword>
<dbReference type="Gene3D" id="3.30.450.20">
    <property type="entry name" value="PAS domain"/>
    <property type="match status" value="3"/>
</dbReference>
<feature type="transmembrane region" description="Helical" evidence="17">
    <location>
        <begin position="286"/>
        <end position="308"/>
    </location>
</feature>